<gene>
    <name evidence="3" type="ORF">TPAB3V08_LOCUS1110</name>
</gene>
<sequence length="79" mass="8851">MQTARAGEEEIKMEPEESCSSSRPLLAQQTGRCMSTQAMQALNDLRRNNQLCDALLRLEDGGTFPVHRAILSSCSTYFR</sequence>
<dbReference type="Gene3D" id="3.30.710.10">
    <property type="entry name" value="Potassium Channel Kv1.1, Chain A"/>
    <property type="match status" value="1"/>
</dbReference>
<protein>
    <recommendedName>
        <fullName evidence="2">BTB domain-containing protein</fullName>
    </recommendedName>
</protein>
<dbReference type="Pfam" id="PF00651">
    <property type="entry name" value="BTB"/>
    <property type="match status" value="1"/>
</dbReference>
<keyword evidence="4" id="KW-1185">Reference proteome</keyword>
<feature type="domain" description="BTB" evidence="2">
    <location>
        <begin position="52"/>
        <end position="79"/>
    </location>
</feature>
<dbReference type="EMBL" id="CAJPIN010000950">
    <property type="protein sequence ID" value="CAG2054071.1"/>
    <property type="molecule type" value="Genomic_DNA"/>
</dbReference>
<organism evidence="3 4">
    <name type="scientific">Timema podura</name>
    <name type="common">Walking stick</name>
    <dbReference type="NCBI Taxonomy" id="61482"/>
    <lineage>
        <taxon>Eukaryota</taxon>
        <taxon>Metazoa</taxon>
        <taxon>Ecdysozoa</taxon>
        <taxon>Arthropoda</taxon>
        <taxon>Hexapoda</taxon>
        <taxon>Insecta</taxon>
        <taxon>Pterygota</taxon>
        <taxon>Neoptera</taxon>
        <taxon>Polyneoptera</taxon>
        <taxon>Phasmatodea</taxon>
        <taxon>Timematodea</taxon>
        <taxon>Timematoidea</taxon>
        <taxon>Timematidae</taxon>
        <taxon>Timema</taxon>
    </lineage>
</organism>
<reference evidence="3" key="1">
    <citation type="submission" date="2021-03" db="EMBL/GenBank/DDBJ databases">
        <authorList>
            <person name="Tran Van P."/>
        </authorList>
    </citation>
    <scope>NUCLEOTIDE SEQUENCE</scope>
</reference>
<feature type="compositionally biased region" description="Basic and acidic residues" evidence="1">
    <location>
        <begin position="1"/>
        <end position="15"/>
    </location>
</feature>
<evidence type="ECO:0000313" key="4">
    <source>
        <dbReference type="Proteomes" id="UP001153148"/>
    </source>
</evidence>
<dbReference type="Proteomes" id="UP001153148">
    <property type="component" value="Unassembled WGS sequence"/>
</dbReference>
<proteinExistence type="predicted"/>
<evidence type="ECO:0000313" key="3">
    <source>
        <dbReference type="EMBL" id="CAG2054071.1"/>
    </source>
</evidence>
<feature type="region of interest" description="Disordered" evidence="1">
    <location>
        <begin position="1"/>
        <end position="25"/>
    </location>
</feature>
<evidence type="ECO:0000259" key="2">
    <source>
        <dbReference type="PROSITE" id="PS50097"/>
    </source>
</evidence>
<name>A0ABN7NH02_TIMPD</name>
<dbReference type="InterPro" id="IPR011333">
    <property type="entry name" value="SKP1/BTB/POZ_sf"/>
</dbReference>
<accession>A0ABN7NH02</accession>
<dbReference type="PROSITE" id="PS50097">
    <property type="entry name" value="BTB"/>
    <property type="match status" value="1"/>
</dbReference>
<dbReference type="SUPFAM" id="SSF54695">
    <property type="entry name" value="POZ domain"/>
    <property type="match status" value="1"/>
</dbReference>
<dbReference type="InterPro" id="IPR000210">
    <property type="entry name" value="BTB/POZ_dom"/>
</dbReference>
<evidence type="ECO:0000256" key="1">
    <source>
        <dbReference type="SAM" id="MobiDB-lite"/>
    </source>
</evidence>
<comment type="caution">
    <text evidence="3">The sequence shown here is derived from an EMBL/GenBank/DDBJ whole genome shotgun (WGS) entry which is preliminary data.</text>
</comment>